<dbReference type="GO" id="GO:0017136">
    <property type="term" value="F:histone deacetylase activity, NAD-dependent"/>
    <property type="evidence" value="ECO:0007669"/>
    <property type="project" value="TreeGrafter"/>
</dbReference>
<dbReference type="GO" id="GO:0031934">
    <property type="term" value="C:mating-type region heterochromatin"/>
    <property type="evidence" value="ECO:0007669"/>
    <property type="project" value="TreeGrafter"/>
</dbReference>
<feature type="domain" description="Ubiquitin-like protease family profile" evidence="9">
    <location>
        <begin position="513"/>
        <end position="667"/>
    </location>
</feature>
<dbReference type="GeneID" id="36286611"/>
<comment type="similarity">
    <text evidence="1">Belongs to the peptidase C48 family.</text>
</comment>
<dbReference type="PANTHER" id="PTHR11085:SF15">
    <property type="entry name" value="NAD-DEPENDENT HISTONE DEACETYLASE HST4"/>
    <property type="match status" value="1"/>
</dbReference>
<proteinExistence type="inferred from homology"/>
<comment type="caution">
    <text evidence="7">Lacks conserved residue(s) required for the propagation of feature annotation.</text>
</comment>
<dbReference type="PANTHER" id="PTHR11085">
    <property type="entry name" value="NAD-DEPENDENT PROTEIN DEACYLASE SIRTUIN-5, MITOCHONDRIAL-RELATED"/>
    <property type="match status" value="1"/>
</dbReference>
<organism evidence="10">
    <name type="scientific">Pseudogymnoascus destructans</name>
    <dbReference type="NCBI Taxonomy" id="655981"/>
    <lineage>
        <taxon>Eukaryota</taxon>
        <taxon>Fungi</taxon>
        <taxon>Dikarya</taxon>
        <taxon>Ascomycota</taxon>
        <taxon>Pezizomycotina</taxon>
        <taxon>Leotiomycetes</taxon>
        <taxon>Thelebolales</taxon>
        <taxon>Thelebolaceae</taxon>
        <taxon>Pseudogymnoascus</taxon>
    </lineage>
</organism>
<dbReference type="Gene3D" id="3.40.395.10">
    <property type="entry name" value="Adenoviral Proteinase, Chain A"/>
    <property type="match status" value="1"/>
</dbReference>
<dbReference type="Pfam" id="PF02902">
    <property type="entry name" value="Peptidase_C48"/>
    <property type="match status" value="1"/>
</dbReference>
<comment type="similarity">
    <text evidence="2">Belongs to the sirtuin family. Class I subfamily.</text>
</comment>
<dbReference type="SUPFAM" id="SSF52467">
    <property type="entry name" value="DHS-like NAD/FAD-binding domain"/>
    <property type="match status" value="1"/>
</dbReference>
<evidence type="ECO:0000256" key="7">
    <source>
        <dbReference type="PROSITE-ProRule" id="PRU00236"/>
    </source>
</evidence>
<dbReference type="GO" id="GO:0019783">
    <property type="term" value="F:ubiquitin-like protein peptidase activity"/>
    <property type="evidence" value="ECO:0007669"/>
    <property type="project" value="UniProtKB-ARBA"/>
</dbReference>
<evidence type="ECO:0000259" key="9">
    <source>
        <dbReference type="PROSITE" id="PS50600"/>
    </source>
</evidence>
<dbReference type="InterPro" id="IPR029035">
    <property type="entry name" value="DHS-like_NAD/FAD-binding_dom"/>
</dbReference>
<dbReference type="Proteomes" id="UP000077154">
    <property type="component" value="Unassembled WGS sequence"/>
</dbReference>
<dbReference type="EMBL" id="KV441391">
    <property type="protein sequence ID" value="OAF60529.1"/>
    <property type="molecule type" value="Genomic_DNA"/>
</dbReference>
<accession>A0A177AEI7</accession>
<keyword evidence="6" id="KW-0520">NAD</keyword>
<evidence type="ECO:0000256" key="5">
    <source>
        <dbReference type="ARBA" id="ARBA00022801"/>
    </source>
</evidence>
<feature type="domain" description="Deacetylase sirtuin-type" evidence="8">
    <location>
        <begin position="14"/>
        <end position="329"/>
    </location>
</feature>
<dbReference type="GO" id="GO:1990414">
    <property type="term" value="P:replication-born double-strand break repair via sister chromatid exchange"/>
    <property type="evidence" value="ECO:0007669"/>
    <property type="project" value="TreeGrafter"/>
</dbReference>
<evidence type="ECO:0008006" key="11">
    <source>
        <dbReference type="Google" id="ProtNLM"/>
    </source>
</evidence>
<evidence type="ECO:0000256" key="6">
    <source>
        <dbReference type="ARBA" id="ARBA00023027"/>
    </source>
</evidence>
<evidence type="ECO:0000256" key="2">
    <source>
        <dbReference type="ARBA" id="ARBA00006924"/>
    </source>
</evidence>
<dbReference type="GO" id="GO:0031508">
    <property type="term" value="P:pericentric heterochromatin formation"/>
    <property type="evidence" value="ECO:0007669"/>
    <property type="project" value="TreeGrafter"/>
</dbReference>
<dbReference type="AlphaFoldDB" id="A0A177AEI7"/>
<dbReference type="GO" id="GO:0070403">
    <property type="term" value="F:NAD+ binding"/>
    <property type="evidence" value="ECO:0007669"/>
    <property type="project" value="InterPro"/>
</dbReference>
<evidence type="ECO:0000256" key="3">
    <source>
        <dbReference type="ARBA" id="ARBA00022670"/>
    </source>
</evidence>
<dbReference type="GO" id="GO:0006282">
    <property type="term" value="P:regulation of DNA repair"/>
    <property type="evidence" value="ECO:0007669"/>
    <property type="project" value="TreeGrafter"/>
</dbReference>
<dbReference type="GO" id="GO:0000122">
    <property type="term" value="P:negative regulation of transcription by RNA polymerase II"/>
    <property type="evidence" value="ECO:0007669"/>
    <property type="project" value="TreeGrafter"/>
</dbReference>
<keyword evidence="3" id="KW-0645">Protease</keyword>
<protein>
    <recommendedName>
        <fullName evidence="11">Ubiquitin-like protease family profile domain-containing protein</fullName>
    </recommendedName>
</protein>
<reference evidence="10" key="1">
    <citation type="submission" date="2016-03" db="EMBL/GenBank/DDBJ databases">
        <title>Updated assembly of Pseudogymnoascus destructans, the fungus causing white-nose syndrome of bats.</title>
        <authorList>
            <person name="Palmer J.M."/>
            <person name="Drees K.P."/>
            <person name="Foster J.T."/>
            <person name="Lindner D.L."/>
        </authorList>
    </citation>
    <scope>NUCLEOTIDE SEQUENCE [LARGE SCALE GENOMIC DNA]</scope>
    <source>
        <strain evidence="10">20631-21</strain>
    </source>
</reference>
<dbReference type="InterPro" id="IPR050134">
    <property type="entry name" value="NAD-dep_sirtuin_deacylases"/>
</dbReference>
<keyword evidence="5" id="KW-0378">Hydrolase</keyword>
<dbReference type="InterPro" id="IPR003653">
    <property type="entry name" value="Peptidase_C48_C"/>
</dbReference>
<gene>
    <name evidence="10" type="ORF">VC83_03535</name>
</gene>
<dbReference type="RefSeq" id="XP_024325810.1">
    <property type="nucleotide sequence ID" value="XM_024467181.1"/>
</dbReference>
<dbReference type="GO" id="GO:0005634">
    <property type="term" value="C:nucleus"/>
    <property type="evidence" value="ECO:0007669"/>
    <property type="project" value="TreeGrafter"/>
</dbReference>
<dbReference type="SUPFAM" id="SSF54001">
    <property type="entry name" value="Cysteine proteinases"/>
    <property type="match status" value="1"/>
</dbReference>
<dbReference type="InterPro" id="IPR038765">
    <property type="entry name" value="Papain-like_cys_pep_sf"/>
</dbReference>
<dbReference type="GO" id="GO:0006508">
    <property type="term" value="P:proteolysis"/>
    <property type="evidence" value="ECO:0007669"/>
    <property type="project" value="UniProtKB-KW"/>
</dbReference>
<dbReference type="PROSITE" id="PS50600">
    <property type="entry name" value="ULP_PROTEASE"/>
    <property type="match status" value="1"/>
</dbReference>
<evidence type="ECO:0000259" key="8">
    <source>
        <dbReference type="PROSITE" id="PS50305"/>
    </source>
</evidence>
<dbReference type="Pfam" id="PF02146">
    <property type="entry name" value="SIR2"/>
    <property type="match status" value="1"/>
</dbReference>
<dbReference type="InterPro" id="IPR026590">
    <property type="entry name" value="Ssirtuin_cat_dom"/>
</dbReference>
<name>A0A177AEI7_9PEZI</name>
<dbReference type="Gene3D" id="3.30.1600.10">
    <property type="entry name" value="SIR2/SIRT2 'Small Domain"/>
    <property type="match status" value="1"/>
</dbReference>
<dbReference type="InterPro" id="IPR003000">
    <property type="entry name" value="Sirtuin"/>
</dbReference>
<dbReference type="Gene3D" id="3.40.50.1220">
    <property type="entry name" value="TPP-binding domain"/>
    <property type="match status" value="1"/>
</dbReference>
<dbReference type="VEuPathDB" id="FungiDB:GMDG_04274"/>
<evidence type="ECO:0000256" key="1">
    <source>
        <dbReference type="ARBA" id="ARBA00005234"/>
    </source>
</evidence>
<dbReference type="InterPro" id="IPR026591">
    <property type="entry name" value="Sirtuin_cat_small_dom_sf"/>
</dbReference>
<evidence type="ECO:0000256" key="4">
    <source>
        <dbReference type="ARBA" id="ARBA00022679"/>
    </source>
</evidence>
<dbReference type="OrthoDB" id="2919105at2759"/>
<evidence type="ECO:0000313" key="10">
    <source>
        <dbReference type="EMBL" id="OAF60529.1"/>
    </source>
</evidence>
<keyword evidence="4" id="KW-0808">Transferase</keyword>
<sequence>MVLEVDLGSVADYVAHVELRPLIDAFRQRKRIVIIVGAGISASAGIATFQDLPVKGRDVFSMNSYNDDASTTLLNETMCRMYSSIRSASPTQFHHVIEELAKEGRLHRLYTQNIDGLDTQLPSLGTKIPLPETKPWPTTIQLHGDLRTVKCQGNPTHLGSFNPELFKKGALPCCAICKNNEGERTRHIPLMRPRVWLYDDYNYADTTAIAMVSASDLRSKPDAVIVVGTALKVESRRNFAIDMCAAVRKCGGLSAWINLEPPSQPLKCFDIVVKGDSDTIAMHVSSWWLKDCPNIINNANIKYLQDKYKLFIARSTEEARRLLEQDQKRDPTALGTTQNILLDSGEAAKLITFKAINHNAKKATPVLPHKTLRTQAPSSIVPPKTSSASSIIPPLWQSTSSIVPHLLSSASQSQAAQASASKVSHKPVSAPIASLAQASASNVSLISASQASQLPTSVLSSALYPFTTTPAHSGLEIVPKITPGWELETSKRLDSVIVRGIKVKNHRSSSVLTTITNLGYEVNIASSLWRLKHGEYLDDEVINAYIELLQRSNLPHGQGIQTTFILRMVLERPWKPFIKLTDTGKYSIFIPINHAFHWTFAVIKSQEKGAIVQWGYFNSLGGEPPQVFLDWIGNWFPKKQRVPALPNPKQNNEVDCSLFVLLGIRLMASGKPHLSNQQAIAIIPEFRKRVLAELLALCLDPSSAQLEEFKQREALVDRRSLTALSLKKKPLKGKKNMSASLFVSLSPPILIESDTSDDLNESEHEVDLQV</sequence>
<dbReference type="GO" id="GO:0008234">
    <property type="term" value="F:cysteine-type peptidase activity"/>
    <property type="evidence" value="ECO:0007669"/>
    <property type="project" value="InterPro"/>
</dbReference>
<dbReference type="PROSITE" id="PS50305">
    <property type="entry name" value="SIRTUIN"/>
    <property type="match status" value="1"/>
</dbReference>